<keyword evidence="1" id="KW-0732">Signal</keyword>
<evidence type="ECO:0000256" key="1">
    <source>
        <dbReference type="SAM" id="SignalP"/>
    </source>
</evidence>
<accession>H2XKM3</accession>
<name>H2XKM3_CIOIN</name>
<dbReference type="InParanoid" id="H2XKM3"/>
<reference evidence="2" key="3">
    <citation type="submission" date="2025-09" db="UniProtKB">
        <authorList>
            <consortium name="Ensembl"/>
        </authorList>
    </citation>
    <scope>IDENTIFICATION</scope>
</reference>
<reference evidence="2" key="2">
    <citation type="submission" date="2025-08" db="UniProtKB">
        <authorList>
            <consortium name="Ensembl"/>
        </authorList>
    </citation>
    <scope>IDENTIFICATION</scope>
</reference>
<dbReference type="Proteomes" id="UP000008144">
    <property type="component" value="Unassembled WGS sequence"/>
</dbReference>
<feature type="signal peptide" evidence="1">
    <location>
        <begin position="1"/>
        <end position="23"/>
    </location>
</feature>
<feature type="chain" id="PRO_5003577971" evidence="1">
    <location>
        <begin position="24"/>
        <end position="70"/>
    </location>
</feature>
<keyword evidence="3" id="KW-1185">Reference proteome</keyword>
<dbReference type="HOGENOM" id="CLU_2757053_0_0_1"/>
<protein>
    <submittedName>
        <fullName evidence="2">Uncharacterized protein</fullName>
    </submittedName>
</protein>
<dbReference type="Ensembl" id="ENSCINT00000034760.1">
    <property type="protein sequence ID" value="ENSCINP00000030205.1"/>
    <property type="gene ID" value="ENSCING00000023161.1"/>
</dbReference>
<evidence type="ECO:0000313" key="2">
    <source>
        <dbReference type="Ensembl" id="ENSCINP00000030205.1"/>
    </source>
</evidence>
<dbReference type="AlphaFoldDB" id="H2XKM3"/>
<evidence type="ECO:0000313" key="3">
    <source>
        <dbReference type="Proteomes" id="UP000008144"/>
    </source>
</evidence>
<sequence length="70" mass="8276">MNKSALLLLLLVGLVVLTETTDAYTQAGVFDRKFWTRKHWSQVGKGLKRWNQKQNVENMDLDDEIQYYEE</sequence>
<organism evidence="2 3">
    <name type="scientific">Ciona intestinalis</name>
    <name type="common">Transparent sea squirt</name>
    <name type="synonym">Ascidia intestinalis</name>
    <dbReference type="NCBI Taxonomy" id="7719"/>
    <lineage>
        <taxon>Eukaryota</taxon>
        <taxon>Metazoa</taxon>
        <taxon>Chordata</taxon>
        <taxon>Tunicata</taxon>
        <taxon>Ascidiacea</taxon>
        <taxon>Phlebobranchia</taxon>
        <taxon>Cionidae</taxon>
        <taxon>Ciona</taxon>
    </lineage>
</organism>
<proteinExistence type="predicted"/>
<reference evidence="3" key="1">
    <citation type="journal article" date="2002" name="Science">
        <title>The draft genome of Ciona intestinalis: insights into chordate and vertebrate origins.</title>
        <authorList>
            <person name="Dehal P."/>
            <person name="Satou Y."/>
            <person name="Campbell R.K."/>
            <person name="Chapman J."/>
            <person name="Degnan B."/>
            <person name="De Tomaso A."/>
            <person name="Davidson B."/>
            <person name="Di Gregorio A."/>
            <person name="Gelpke M."/>
            <person name="Goodstein D.M."/>
            <person name="Harafuji N."/>
            <person name="Hastings K.E."/>
            <person name="Ho I."/>
            <person name="Hotta K."/>
            <person name="Huang W."/>
            <person name="Kawashima T."/>
            <person name="Lemaire P."/>
            <person name="Martinez D."/>
            <person name="Meinertzhagen I.A."/>
            <person name="Necula S."/>
            <person name="Nonaka M."/>
            <person name="Putnam N."/>
            <person name="Rash S."/>
            <person name="Saiga H."/>
            <person name="Satake M."/>
            <person name="Terry A."/>
            <person name="Yamada L."/>
            <person name="Wang H.G."/>
            <person name="Awazu S."/>
            <person name="Azumi K."/>
            <person name="Boore J."/>
            <person name="Branno M."/>
            <person name="Chin-Bow S."/>
            <person name="DeSantis R."/>
            <person name="Doyle S."/>
            <person name="Francino P."/>
            <person name="Keys D.N."/>
            <person name="Haga S."/>
            <person name="Hayashi H."/>
            <person name="Hino K."/>
            <person name="Imai K.S."/>
            <person name="Inaba K."/>
            <person name="Kano S."/>
            <person name="Kobayashi K."/>
            <person name="Kobayashi M."/>
            <person name="Lee B.I."/>
            <person name="Makabe K.W."/>
            <person name="Manohar C."/>
            <person name="Matassi G."/>
            <person name="Medina M."/>
            <person name="Mochizuki Y."/>
            <person name="Mount S."/>
            <person name="Morishita T."/>
            <person name="Miura S."/>
            <person name="Nakayama A."/>
            <person name="Nishizaka S."/>
            <person name="Nomoto H."/>
            <person name="Ohta F."/>
            <person name="Oishi K."/>
            <person name="Rigoutsos I."/>
            <person name="Sano M."/>
            <person name="Sasaki A."/>
            <person name="Sasakura Y."/>
            <person name="Shoguchi E."/>
            <person name="Shin-i T."/>
            <person name="Spagnuolo A."/>
            <person name="Stainier D."/>
            <person name="Suzuki M.M."/>
            <person name="Tassy O."/>
            <person name="Takatori N."/>
            <person name="Tokuoka M."/>
            <person name="Yagi K."/>
            <person name="Yoshizaki F."/>
            <person name="Wada S."/>
            <person name="Zhang C."/>
            <person name="Hyatt P.D."/>
            <person name="Larimer F."/>
            <person name="Detter C."/>
            <person name="Doggett N."/>
            <person name="Glavina T."/>
            <person name="Hawkins T."/>
            <person name="Richardson P."/>
            <person name="Lucas S."/>
            <person name="Kohara Y."/>
            <person name="Levine M."/>
            <person name="Satoh N."/>
            <person name="Rokhsar D.S."/>
        </authorList>
    </citation>
    <scope>NUCLEOTIDE SEQUENCE [LARGE SCALE GENOMIC DNA]</scope>
</reference>